<name>A0A3G6V6L7_9NEOP</name>
<dbReference type="Gene3D" id="1.10.2080.10">
    <property type="entry name" value="Insect odorant-binding protein A10/Ejaculatory bulb-specific protein 3"/>
    <property type="match status" value="1"/>
</dbReference>
<proteinExistence type="evidence at transcript level"/>
<dbReference type="InterPro" id="IPR036682">
    <property type="entry name" value="OS_D_A10/PebIII_sf"/>
</dbReference>
<dbReference type="PANTHER" id="PTHR11257">
    <property type="entry name" value="CHEMOSENSORY PROTEIN-RELATED"/>
    <property type="match status" value="1"/>
</dbReference>
<feature type="signal peptide" evidence="1">
    <location>
        <begin position="1"/>
        <end position="19"/>
    </location>
</feature>
<organism evidence="2">
    <name type="scientific">Heortia vitessoides</name>
    <dbReference type="NCBI Taxonomy" id="1557813"/>
    <lineage>
        <taxon>Eukaryota</taxon>
        <taxon>Metazoa</taxon>
        <taxon>Ecdysozoa</taxon>
        <taxon>Arthropoda</taxon>
        <taxon>Hexapoda</taxon>
        <taxon>Insecta</taxon>
        <taxon>Pterygota</taxon>
        <taxon>Neoptera</taxon>
        <taxon>Endopterygota</taxon>
        <taxon>Lepidoptera</taxon>
        <taxon>Glossata</taxon>
        <taxon>Ditrysia</taxon>
        <taxon>Pyraloidea</taxon>
        <taxon>Crambidae</taxon>
        <taxon>Heortia</taxon>
    </lineage>
</organism>
<reference evidence="2" key="1">
    <citation type="journal article" date="2018" name="Comp. Biochem. Physiol. Part D Genomics Proteomics">
        <title>Candidate olfactory genes identified in Heortia vitessoides (Lepidoptera: Crambidae) by antennal transcriptome analysis.</title>
        <authorList>
            <person name="Cheng J."/>
            <person name="Wang C.Y."/>
            <person name="Lyu Z.H."/>
            <person name="Chen J.X."/>
            <person name="Tang L.P."/>
            <person name="Lin T."/>
        </authorList>
    </citation>
    <scope>NUCLEOTIDE SEQUENCE</scope>
</reference>
<dbReference type="EMBL" id="MH027979">
    <property type="protein sequence ID" value="AZB49397.1"/>
    <property type="molecule type" value="mRNA"/>
</dbReference>
<dbReference type="SUPFAM" id="SSF100910">
    <property type="entry name" value="Chemosensory protein Csp2"/>
    <property type="match status" value="1"/>
</dbReference>
<dbReference type="PANTHER" id="PTHR11257:SF12">
    <property type="entry name" value="EJACULATORY BULB-SPECIFIC PROTEIN 3-RELATED"/>
    <property type="match status" value="1"/>
</dbReference>
<dbReference type="Pfam" id="PF03392">
    <property type="entry name" value="OS-D"/>
    <property type="match status" value="1"/>
</dbReference>
<feature type="chain" id="PRO_5018036852" evidence="1">
    <location>
        <begin position="20"/>
        <end position="125"/>
    </location>
</feature>
<dbReference type="AlphaFoldDB" id="A0A3G6V6L7"/>
<sequence>MHPQHFCMIVMVTTATVVAADFYSSKYDDFDVQPLLENDRILLSYTKCFLDEGPCTPDAKDFKKIIPEALETSCGKCSPKQRVLIKSVIRAVMERQPKSWNELVDRYDEDRKYRESFNKFLEEKD</sequence>
<protein>
    <submittedName>
        <fullName evidence="2">Chemosensory protein 5</fullName>
    </submittedName>
</protein>
<evidence type="ECO:0000256" key="1">
    <source>
        <dbReference type="SAM" id="SignalP"/>
    </source>
</evidence>
<accession>A0A3G6V6L7</accession>
<evidence type="ECO:0000313" key="2">
    <source>
        <dbReference type="EMBL" id="AZB49397.1"/>
    </source>
</evidence>
<dbReference type="InterPro" id="IPR005055">
    <property type="entry name" value="A10/PebIII"/>
</dbReference>
<keyword evidence="1" id="KW-0732">Signal</keyword>